<feature type="domain" description="Schlafen AlbA-2" evidence="1">
    <location>
        <begin position="19"/>
        <end position="134"/>
    </location>
</feature>
<evidence type="ECO:0000313" key="3">
    <source>
        <dbReference type="Proteomes" id="UP000321323"/>
    </source>
</evidence>
<evidence type="ECO:0000313" key="2">
    <source>
        <dbReference type="EMBL" id="WUR12031.1"/>
    </source>
</evidence>
<dbReference type="PANTHER" id="PTHR30595:SF6">
    <property type="entry name" value="SCHLAFEN ALBA-2 DOMAIN-CONTAINING PROTEIN"/>
    <property type="match status" value="1"/>
</dbReference>
<reference evidence="2 3" key="1">
    <citation type="journal article" date="2019" name="Int. J. Syst. Evol. Microbiol.">
        <title>The Draft Whole-Genome Sequence of the Antibiotic Producer Empedobacter haloabium ATCC 31962 Provides Indications for Its Taxonomic Reclassification.</title>
        <authorList>
            <person name="Miess H."/>
            <person name="Arlt P."/>
            <person name="Apel A.K."/>
            <person name="Weber T."/>
            <person name="Nieselt K."/>
            <person name="Hanssen F."/>
            <person name="Czemmel S."/>
            <person name="Nahnsen S."/>
            <person name="Gross H."/>
        </authorList>
    </citation>
    <scope>NUCLEOTIDE SEQUENCE [LARGE SCALE GENOMIC DNA]</scope>
    <source>
        <strain evidence="2 3">ATCC 31962</strain>
    </source>
</reference>
<dbReference type="Pfam" id="PF13749">
    <property type="entry name" value="HATPase_c_4"/>
    <property type="match status" value="1"/>
</dbReference>
<dbReference type="Pfam" id="PF04326">
    <property type="entry name" value="SLFN_AlbA_2"/>
    <property type="match status" value="1"/>
</dbReference>
<dbReference type="Gene3D" id="3.30.950.30">
    <property type="entry name" value="Schlafen, AAA domain"/>
    <property type="match status" value="1"/>
</dbReference>
<keyword evidence="2" id="KW-0067">ATP-binding</keyword>
<protein>
    <submittedName>
        <fullName evidence="2">ATP-binding protein</fullName>
    </submittedName>
</protein>
<dbReference type="InterPro" id="IPR038461">
    <property type="entry name" value="Schlafen_AlbA_2_dom_sf"/>
</dbReference>
<keyword evidence="2" id="KW-0547">Nucleotide-binding</keyword>
<name>A0ABZ1UIW5_9BURK</name>
<dbReference type="InterPro" id="IPR038475">
    <property type="entry name" value="RecG_C_sf"/>
</dbReference>
<dbReference type="EMBL" id="CP136508">
    <property type="protein sequence ID" value="WUR12031.1"/>
    <property type="molecule type" value="Genomic_DNA"/>
</dbReference>
<dbReference type="Proteomes" id="UP000321323">
    <property type="component" value="Chromosome"/>
</dbReference>
<keyword evidence="3" id="KW-1185">Reference proteome</keyword>
<dbReference type="InterPro" id="IPR007421">
    <property type="entry name" value="Schlafen_AlbA_2_dom"/>
</dbReference>
<dbReference type="GO" id="GO:0005524">
    <property type="term" value="F:ATP binding"/>
    <property type="evidence" value="ECO:0007669"/>
    <property type="project" value="UniProtKB-KW"/>
</dbReference>
<organism evidence="2 3">
    <name type="scientific">[Empedobacter] haloabium</name>
    <dbReference type="NCBI Taxonomy" id="592317"/>
    <lineage>
        <taxon>Bacteria</taxon>
        <taxon>Pseudomonadati</taxon>
        <taxon>Pseudomonadota</taxon>
        <taxon>Betaproteobacteria</taxon>
        <taxon>Burkholderiales</taxon>
        <taxon>Oxalobacteraceae</taxon>
        <taxon>Telluria group</taxon>
        <taxon>Telluria group incertae sedis</taxon>
    </lineage>
</organism>
<dbReference type="PANTHER" id="PTHR30595">
    <property type="entry name" value="GLPR-RELATED TRANSCRIPTIONAL REPRESSOR"/>
    <property type="match status" value="1"/>
</dbReference>
<gene>
    <name evidence="2" type="ORF">E7V67_020345</name>
</gene>
<accession>A0ABZ1UIW5</accession>
<proteinExistence type="predicted"/>
<sequence>MKTVSASSDDVKILLSVKEDHFNDVKSARIAPAKLQETFVAFANSDGGDLYIGIEDRKVTTERIIGFAEAEDANAIISTLLEETKPAVESVFVEFIQVSSKGLVLHFAIPKSPKVHYTASGDCYIRVNAATKKIKGERITQLAYSKGSEIYERKAVDDVEVEDMAESPFLKDYMERVDSNIDPVSFLRKQRLLTKSGEERIPNVACVLLFDEDPQATLQTRCAVKVYRLRTSDQDYKREQLAEMPATINGPIEVLIQKTIEKVAEYVHGASFKDGDKLVKLAYPAEALKEILVNAVIHRDYSLNDDIHVRIFDNRIEIRSPGKLAGYMTVDNLYEDRFSRNPNIVRMLHNLPNPVNHDIGEGLDHAKNELRKAGLIPPSFEEAENSFIVTVKHQKIASVEDVVIKHIKDNPESIITNRLVRQLSGEEDMQKVKKALQRLRQDGVIVPVDESAKAFNFSYVKAKH</sequence>
<dbReference type="Gene3D" id="3.30.565.60">
    <property type="match status" value="1"/>
</dbReference>
<evidence type="ECO:0000259" key="1">
    <source>
        <dbReference type="Pfam" id="PF04326"/>
    </source>
</evidence>